<evidence type="ECO:0000256" key="1">
    <source>
        <dbReference type="SAM" id="MobiDB-lite"/>
    </source>
</evidence>
<proteinExistence type="predicted"/>
<name>A0A516V281_9GAMM</name>
<dbReference type="Proteomes" id="UP000315891">
    <property type="component" value="Chromosome"/>
</dbReference>
<feature type="region of interest" description="Disordered" evidence="1">
    <location>
        <begin position="142"/>
        <end position="164"/>
    </location>
</feature>
<dbReference type="Pfam" id="PF03872">
    <property type="entry name" value="RseA_N"/>
    <property type="match status" value="1"/>
</dbReference>
<accession>A0A516V281</accession>
<sequence>MDKMEAHLRQQLSAMMDGELASDEARFLFRRLQHDRELAGCWERWQVCSVVLRGQGTALLPADFSQRVAHMVALDSQHSPLAGEQSIAATGTHPRRWVWWGGGALAASLALLVVVPRQGSGPAPAAADSIRVATATPAAPVVPAPQPAASPDASRSPPATPPAAVAVTTALAIAEAPRRVAARRSRASTPGSGHAPTPAPQAVEAADSGQRVAVAESLDLPKRSNPFAPRQEQEALPSHPWPRAVLPGANTGAFTASYSTGSSGAFYPFEPRNLPMPEAQVQAGDGQR</sequence>
<evidence type="ECO:0000313" key="3">
    <source>
        <dbReference type="EMBL" id="QDQ72627.1"/>
    </source>
</evidence>
<protein>
    <recommendedName>
        <fullName evidence="2">Anti sigma-E protein RseA N-terminal domain-containing protein</fullName>
    </recommendedName>
</protein>
<evidence type="ECO:0000259" key="2">
    <source>
        <dbReference type="Pfam" id="PF03872"/>
    </source>
</evidence>
<dbReference type="PANTHER" id="PTHR38104:SF1">
    <property type="entry name" value="ANTI-SIGMA-E FACTOR RSEA"/>
    <property type="match status" value="1"/>
</dbReference>
<dbReference type="InterPro" id="IPR005572">
    <property type="entry name" value="Anti-sigma_E_RseA_N"/>
</dbReference>
<evidence type="ECO:0000313" key="4">
    <source>
        <dbReference type="Proteomes" id="UP000315891"/>
    </source>
</evidence>
<dbReference type="AlphaFoldDB" id="A0A516V281"/>
<dbReference type="InterPro" id="IPR052383">
    <property type="entry name" value="Anti-sigma-E_RseA-like"/>
</dbReference>
<organism evidence="3 4">
    <name type="scientific">Pseudoluteimonas lycopersici</name>
    <dbReference type="NCBI Taxonomy" id="1324796"/>
    <lineage>
        <taxon>Bacteria</taxon>
        <taxon>Pseudomonadati</taxon>
        <taxon>Pseudomonadota</taxon>
        <taxon>Gammaproteobacteria</taxon>
        <taxon>Lysobacterales</taxon>
        <taxon>Lysobacteraceae</taxon>
        <taxon>Pseudoluteimonas</taxon>
    </lineage>
</organism>
<dbReference type="GO" id="GO:0016989">
    <property type="term" value="F:sigma factor antagonist activity"/>
    <property type="evidence" value="ECO:0007669"/>
    <property type="project" value="InterPro"/>
</dbReference>
<reference evidence="3 4" key="1">
    <citation type="submission" date="2019-07" db="EMBL/GenBank/DDBJ databases">
        <title>Lysobacter weifangensis sp. nov., isolated from bensulfuron-methyl contaminated farmland soil.</title>
        <authorList>
            <person name="Zhao H."/>
        </authorList>
    </citation>
    <scope>NUCLEOTIDE SEQUENCE [LARGE SCALE GENOMIC DNA]</scope>
    <source>
        <strain evidence="3 4">CC-Bw-6</strain>
    </source>
</reference>
<feature type="region of interest" description="Disordered" evidence="1">
    <location>
        <begin position="269"/>
        <end position="288"/>
    </location>
</feature>
<keyword evidence="4" id="KW-1185">Reference proteome</keyword>
<dbReference type="EMBL" id="CP041742">
    <property type="protein sequence ID" value="QDQ72627.1"/>
    <property type="molecule type" value="Genomic_DNA"/>
</dbReference>
<feature type="compositionally biased region" description="Low complexity" evidence="1">
    <location>
        <begin position="149"/>
        <end position="164"/>
    </location>
</feature>
<feature type="region of interest" description="Disordered" evidence="1">
    <location>
        <begin position="176"/>
        <end position="240"/>
    </location>
</feature>
<dbReference type="Gene3D" id="1.10.10.880">
    <property type="entry name" value="Anti sigma-E protein RseA, N-terminal domain"/>
    <property type="match status" value="1"/>
</dbReference>
<dbReference type="InterPro" id="IPR036147">
    <property type="entry name" value="Anti-sigma_E_RseA_N_sf"/>
</dbReference>
<dbReference type="OrthoDB" id="5298512at2"/>
<dbReference type="SUPFAM" id="SSF89069">
    <property type="entry name" value="N-terminal, cytoplasmic domain of anti-sigmaE factor RseA"/>
    <property type="match status" value="1"/>
</dbReference>
<gene>
    <name evidence="3" type="ORF">FNZ56_01410</name>
</gene>
<feature type="domain" description="Anti sigma-E protein RseA N-terminal" evidence="2">
    <location>
        <begin position="10"/>
        <end position="81"/>
    </location>
</feature>
<dbReference type="CDD" id="cd16328">
    <property type="entry name" value="RseA_N"/>
    <property type="match status" value="1"/>
</dbReference>
<dbReference type="PANTHER" id="PTHR38104">
    <property type="match status" value="1"/>
</dbReference>